<dbReference type="Pfam" id="PF02493">
    <property type="entry name" value="MORN"/>
    <property type="match status" value="2"/>
</dbReference>
<dbReference type="InterPro" id="IPR003409">
    <property type="entry name" value="MORN"/>
</dbReference>
<dbReference type="InterPro" id="IPR036770">
    <property type="entry name" value="Ankyrin_rpt-contain_sf"/>
</dbReference>
<dbReference type="SUPFAM" id="SSF82185">
    <property type="entry name" value="Histone H3 K4-specific methyltransferase SET7/9 N-terminal domain"/>
    <property type="match status" value="1"/>
</dbReference>
<dbReference type="PROSITE" id="PS50297">
    <property type="entry name" value="ANK_REP_REGION"/>
    <property type="match status" value="2"/>
</dbReference>
<dbReference type="PROSITE" id="PS50088">
    <property type="entry name" value="ANK_REPEAT"/>
    <property type="match status" value="2"/>
</dbReference>
<organism evidence="9 10">
    <name type="scientific">Papio anubis</name>
    <name type="common">Olive baboon</name>
    <dbReference type="NCBI Taxonomy" id="9555"/>
    <lineage>
        <taxon>Eukaryota</taxon>
        <taxon>Metazoa</taxon>
        <taxon>Chordata</taxon>
        <taxon>Craniata</taxon>
        <taxon>Vertebrata</taxon>
        <taxon>Euteleostomi</taxon>
        <taxon>Mammalia</taxon>
        <taxon>Eutheria</taxon>
        <taxon>Euarchontoglires</taxon>
        <taxon>Primates</taxon>
        <taxon>Haplorrhini</taxon>
        <taxon>Catarrhini</taxon>
        <taxon>Cercopithecidae</taxon>
        <taxon>Cercopithecinae</taxon>
        <taxon>Papio</taxon>
    </lineage>
</organism>
<evidence type="ECO:0000256" key="1">
    <source>
        <dbReference type="ARBA" id="ARBA00022723"/>
    </source>
</evidence>
<evidence type="ECO:0000256" key="4">
    <source>
        <dbReference type="ARBA" id="ARBA00022833"/>
    </source>
</evidence>
<dbReference type="Pfam" id="PF00023">
    <property type="entry name" value="Ank"/>
    <property type="match status" value="1"/>
</dbReference>
<dbReference type="Ensembl" id="ENSPANT00000052295.2">
    <property type="protein sequence ID" value="ENSPANP00000040212.2"/>
    <property type="gene ID" value="ENSPANG00000015840.3"/>
</dbReference>
<evidence type="ECO:0000256" key="5">
    <source>
        <dbReference type="PROSITE-ProRule" id="PRU00023"/>
    </source>
</evidence>
<dbReference type="PANTHER" id="PTHR15897:SF2">
    <property type="entry name" value="ANKYRIN REPEAT AND MYND DOMAIN-CONTAINING PROTEIN 1"/>
    <property type="match status" value="1"/>
</dbReference>
<dbReference type="AlphaFoldDB" id="A0A2I3MWV5"/>
<keyword evidence="3 6" id="KW-0863">Zinc-finger</keyword>
<dbReference type="InterPro" id="IPR053064">
    <property type="entry name" value="Ankyrin-MYND_domain-protein"/>
</dbReference>
<dbReference type="InterPro" id="IPR002893">
    <property type="entry name" value="Znf_MYND"/>
</dbReference>
<reference evidence="9 10" key="1">
    <citation type="submission" date="2012-03" db="EMBL/GenBank/DDBJ databases">
        <title>Whole Genome Assembly of Papio anubis.</title>
        <authorList>
            <person name="Liu Y.L."/>
            <person name="Abraham K.A."/>
            <person name="Akbar H.A."/>
            <person name="Ali S.A."/>
            <person name="Anosike U.A."/>
            <person name="Aqrawi P.A."/>
            <person name="Arias F.A."/>
            <person name="Attaway T.A."/>
            <person name="Awwad R.A."/>
            <person name="Babu C.B."/>
            <person name="Bandaranaike D.B."/>
            <person name="Battles P.B."/>
            <person name="Bell A.B."/>
            <person name="Beltran B.B."/>
            <person name="Berhane-Mersha D.B."/>
            <person name="Bess C.B."/>
            <person name="Bickham C.B."/>
            <person name="Bolden T.B."/>
            <person name="Carter K.C."/>
            <person name="Chau D.C."/>
            <person name="Chavez A.C."/>
            <person name="Clerc-Blankenburg K.C."/>
            <person name="Coyle M.C."/>
            <person name="Dao M.D."/>
            <person name="Davila M.L.D."/>
            <person name="Davy-Carroll L.D."/>
            <person name="Denson S.D."/>
            <person name="Dinh H.D."/>
            <person name="Fernandez S.F."/>
            <person name="Fernando P.F."/>
            <person name="Forbes L.F."/>
            <person name="Francis C.F."/>
            <person name="Francisco L.F."/>
            <person name="Fu Q.F."/>
            <person name="Garcia-Iii R.G."/>
            <person name="Garrett T.G."/>
            <person name="Gross S.G."/>
            <person name="Gubbala S.G."/>
            <person name="Hirani K.H."/>
            <person name="Hogues M.H."/>
            <person name="Hollins B.H."/>
            <person name="Jackson L.J."/>
            <person name="Javaid M.J."/>
            <person name="Jhangiani S.J."/>
            <person name="Johnson A.J."/>
            <person name="Johnson B.J."/>
            <person name="Jones J.J."/>
            <person name="Joshi V.J."/>
            <person name="Kalu J.K."/>
            <person name="Khan N.K."/>
            <person name="Korchina V.K."/>
            <person name="Kovar C.K."/>
            <person name="Lago L.L."/>
            <person name="Lara F.L."/>
            <person name="Le T.-K.L."/>
            <person name="Lee S.L."/>
            <person name="Legall-Iii F.L."/>
            <person name="Lemon S.L."/>
            <person name="Liu J.L."/>
            <person name="Liu Y.-S.L."/>
            <person name="Liyanage D.L."/>
            <person name="Lopez J.L."/>
            <person name="Lorensuhewa L.L."/>
            <person name="Mata R.M."/>
            <person name="Mathew T.M."/>
            <person name="Mercado C.M."/>
            <person name="Mercado I.M."/>
            <person name="Morales K.M."/>
            <person name="Morgan M.M."/>
            <person name="Munidasa M.M."/>
            <person name="Ngo D.N."/>
            <person name="Nguyen L.N."/>
            <person name="Nguyen T.N."/>
            <person name="Nguyen N.N."/>
            <person name="Obregon M.O."/>
            <person name="Okwuonu G.O."/>
            <person name="Ongeri F.O."/>
            <person name="Onwere C.O."/>
            <person name="Osifeso I.O."/>
            <person name="Parra A.P."/>
            <person name="Patil S.P."/>
            <person name="Perez A.P."/>
            <person name="Perez Y.P."/>
            <person name="Pham C.P."/>
            <person name="Pu L.-L.P."/>
            <person name="Puazo M.P."/>
            <person name="Quiroz J.Q."/>
            <person name="Rouhana J.R."/>
            <person name="Ruiz M.R."/>
            <person name="Ruiz S.-J.R."/>
            <person name="Saada N.S."/>
            <person name="Santibanez J.S."/>
            <person name="Scheel M.S."/>
            <person name="Schneider B.S."/>
            <person name="Simmons D.S."/>
            <person name="Sisson I.S."/>
            <person name="Tang L.-Y.T."/>
            <person name="Thornton R.T."/>
            <person name="Tisius J.T."/>
            <person name="Toledanes G.T."/>
            <person name="Trejos Z.T."/>
            <person name="Usmani K.U."/>
            <person name="Varghese R.V."/>
            <person name="Vattathil S.V."/>
            <person name="Vee V.V."/>
            <person name="Walker D.W."/>
            <person name="Weissenberger G.W."/>
            <person name="White C.W."/>
            <person name="Williams A.W."/>
            <person name="Woodworth J.W."/>
            <person name="Wright R.W."/>
            <person name="Zhu Y.Z."/>
            <person name="Han Y.H."/>
            <person name="Newsham I.N."/>
            <person name="Nazareth L.N."/>
            <person name="Worley K.W."/>
            <person name="Muzny D.M."/>
            <person name="Rogers J.R."/>
            <person name="Gibbs R.G."/>
        </authorList>
    </citation>
    <scope>NUCLEOTIDE SEQUENCE [LARGE SCALE GENOMIC DNA]</scope>
</reference>
<dbReference type="InterPro" id="IPR002110">
    <property type="entry name" value="Ankyrin_rpt"/>
</dbReference>
<evidence type="ECO:0000256" key="3">
    <source>
        <dbReference type="ARBA" id="ARBA00022771"/>
    </source>
</evidence>
<name>A0A2I3MWV5_PAPAN</name>
<dbReference type="SMART" id="SM00698">
    <property type="entry name" value="MORN"/>
    <property type="match status" value="2"/>
</dbReference>
<sequence>MEGGRASFSLDHEVSGAASPQRPLEGKGGETSAAEELGPLEDYAVFATRDVSASSEKEEEESEGPLRAQDLKEAYIQLVQGVQEWQDGCMYRGEFGLNMKLGYGEFSWPTGESYHGQFYRDHCHGLGTYMWPDGSSFTGTFYLSHREGYGTMYMKTRLFQTHCHNDIVNLLLDCGADVNKCSDEGLTALSMCFLIYYPAQSFKPNVAERTMPEPQEPPEFPVVPILSSSLMDTNLESLYSELSQAMLERSAQSHSLLKMASPSLCTSSFDKGTMRRMALSMILGTLTPLHIAAALPGEEGVQIVELLLHAITDVDAEASDKDGTYKSSKLDLLPSSLKLSNEPGPPQAYYSMDTPLPEEGGRTALHVACEREDDNKCARDVVQLLLSHRANPNLLWSGHSPLSLSIASGNDLVVKELLTHGADPNLPLTKGLGSALCIACDLTYEHQRSVDERLALIDRLIDHGADILKPVTLRQGEKVAVGTAVDYGYFRFFQDRKIAHCPFHTLMPAERETFLARKRLLEYMGLQLRRAVFAKESQWDPTWLYLCKRVELIPSHRMKKKGPSLPKGLDVKEQGQIPFFKFCYQCGRSIGVRLLPCPRCYGILTCSKYCKTKAWNEFHKKDCGDLVAIVTQLEEVSRRREESQ</sequence>
<dbReference type="Pfam" id="PF01753">
    <property type="entry name" value="zf-MYND"/>
    <property type="match status" value="1"/>
</dbReference>
<dbReference type="Gene3D" id="1.25.40.20">
    <property type="entry name" value="Ankyrin repeat-containing domain"/>
    <property type="match status" value="1"/>
</dbReference>
<dbReference type="PANTHER" id="PTHR15897">
    <property type="entry name" value="ANKYRIN REPEAT AND MYND DOMAIN PROTEIN 1"/>
    <property type="match status" value="1"/>
</dbReference>
<dbReference type="Bgee" id="ENSPANG00000015840">
    <property type="expression patterns" value="Expressed in ventromedial nucleus of hypothalamus and 58 other cell types or tissues"/>
</dbReference>
<keyword evidence="2" id="KW-0677">Repeat</keyword>
<dbReference type="SMART" id="SM00248">
    <property type="entry name" value="ANK"/>
    <property type="match status" value="5"/>
</dbReference>
<reference evidence="9" key="3">
    <citation type="submission" date="2025-09" db="UniProtKB">
        <authorList>
            <consortium name="Ensembl"/>
        </authorList>
    </citation>
    <scope>IDENTIFICATION</scope>
</reference>
<gene>
    <name evidence="9" type="primary">ANKMY1</name>
</gene>
<evidence type="ECO:0000313" key="10">
    <source>
        <dbReference type="Proteomes" id="UP000028761"/>
    </source>
</evidence>
<dbReference type="Proteomes" id="UP000028761">
    <property type="component" value="Chromosome 10"/>
</dbReference>
<dbReference type="SUPFAM" id="SSF48403">
    <property type="entry name" value="Ankyrin repeat"/>
    <property type="match status" value="1"/>
</dbReference>
<dbReference type="SUPFAM" id="SSF144232">
    <property type="entry name" value="HIT/MYND zinc finger-like"/>
    <property type="match status" value="1"/>
</dbReference>
<dbReference type="ExpressionAtlas" id="A0A2I3MWV5">
    <property type="expression patterns" value="baseline"/>
</dbReference>
<evidence type="ECO:0000259" key="8">
    <source>
        <dbReference type="PROSITE" id="PS50865"/>
    </source>
</evidence>
<feature type="repeat" description="ANK" evidence="5">
    <location>
        <begin position="397"/>
        <end position="429"/>
    </location>
</feature>
<evidence type="ECO:0000256" key="6">
    <source>
        <dbReference type="PROSITE-ProRule" id="PRU00134"/>
    </source>
</evidence>
<dbReference type="PROSITE" id="PS50865">
    <property type="entry name" value="ZF_MYND_2"/>
    <property type="match status" value="1"/>
</dbReference>
<keyword evidence="10" id="KW-1185">Reference proteome</keyword>
<feature type="domain" description="MYND-type" evidence="8">
    <location>
        <begin position="583"/>
        <end position="623"/>
    </location>
</feature>
<dbReference type="Gene3D" id="6.10.140.2220">
    <property type="match status" value="1"/>
</dbReference>
<feature type="repeat" description="ANK" evidence="5">
    <location>
        <begin position="360"/>
        <end position="397"/>
    </location>
</feature>
<dbReference type="Pfam" id="PF12796">
    <property type="entry name" value="Ank_2"/>
    <property type="match status" value="1"/>
</dbReference>
<dbReference type="GeneTree" id="ENSGT00460000041630"/>
<keyword evidence="5" id="KW-0040">ANK repeat</keyword>
<evidence type="ECO:0000313" key="9">
    <source>
        <dbReference type="Ensembl" id="ENSPANP00000040212.2"/>
    </source>
</evidence>
<dbReference type="PROSITE" id="PS01360">
    <property type="entry name" value="ZF_MYND_1"/>
    <property type="match status" value="1"/>
</dbReference>
<reference evidence="9" key="2">
    <citation type="submission" date="2025-08" db="UniProtKB">
        <authorList>
            <consortium name="Ensembl"/>
        </authorList>
    </citation>
    <scope>IDENTIFICATION</scope>
</reference>
<feature type="region of interest" description="Disordered" evidence="7">
    <location>
        <begin position="1"/>
        <end position="68"/>
    </location>
</feature>
<evidence type="ECO:0000256" key="7">
    <source>
        <dbReference type="SAM" id="MobiDB-lite"/>
    </source>
</evidence>
<protein>
    <submittedName>
        <fullName evidence="9">Ankyrin repeat and MYND domain containing 1</fullName>
    </submittedName>
</protein>
<dbReference type="GO" id="GO:0008270">
    <property type="term" value="F:zinc ion binding"/>
    <property type="evidence" value="ECO:0007669"/>
    <property type="project" value="UniProtKB-KW"/>
</dbReference>
<proteinExistence type="predicted"/>
<keyword evidence="1" id="KW-0479">Metal-binding</keyword>
<evidence type="ECO:0000256" key="2">
    <source>
        <dbReference type="ARBA" id="ARBA00022737"/>
    </source>
</evidence>
<keyword evidence="4" id="KW-0862">Zinc</keyword>
<accession>A0A2I3MWV5</accession>